<name>A0ABU3N8Z2_9SPHN</name>
<dbReference type="EMBL" id="JALMLT010000006">
    <property type="protein sequence ID" value="MDT8760977.1"/>
    <property type="molecule type" value="Genomic_DNA"/>
</dbReference>
<organism evidence="1">
    <name type="scientific">Sphingomonas psychrotolerans</name>
    <dbReference type="NCBI Taxonomy" id="1327635"/>
    <lineage>
        <taxon>Bacteria</taxon>
        <taxon>Pseudomonadati</taxon>
        <taxon>Pseudomonadota</taxon>
        <taxon>Alphaproteobacteria</taxon>
        <taxon>Sphingomonadales</taxon>
        <taxon>Sphingomonadaceae</taxon>
        <taxon>Sphingomonas</taxon>
    </lineage>
</organism>
<reference evidence="1" key="1">
    <citation type="submission" date="2022-04" db="EMBL/GenBank/DDBJ databases">
        <title>Tomato heritable bacteria conferring resistance against bacterial wilt.</title>
        <authorList>
            <person name="Yin J."/>
        </authorList>
    </citation>
    <scope>NUCLEOTIDE SEQUENCE</scope>
    <source>
        <strain evidence="1">Cra20</strain>
    </source>
</reference>
<gene>
    <name evidence="1" type="ORF">MZO42_19935</name>
</gene>
<evidence type="ECO:0000313" key="1">
    <source>
        <dbReference type="EMBL" id="MDT8760977.1"/>
    </source>
</evidence>
<dbReference type="Pfam" id="PF06676">
    <property type="entry name" value="DUF1178"/>
    <property type="match status" value="1"/>
</dbReference>
<proteinExistence type="predicted"/>
<comment type="caution">
    <text evidence="1">The sequence shown here is derived from an EMBL/GenBank/DDBJ whole genome shotgun (WGS) entry which is preliminary data.</text>
</comment>
<dbReference type="PIRSF" id="PIRSF032131">
    <property type="entry name" value="UCP032131"/>
    <property type="match status" value="1"/>
</dbReference>
<protein>
    <submittedName>
        <fullName evidence="1">DUF1178 family protein</fullName>
    </submittedName>
</protein>
<accession>A0ABU3N8Z2</accession>
<dbReference type="InterPro" id="IPR009562">
    <property type="entry name" value="DUF1178"/>
</dbReference>
<sequence length="150" mass="15604">MIVFDLKCGDGHVFEAWFGSSAAYAEQQAAGLVACPMCGNGDVAKAVMAPNVAAKGNQRVSAPEAPKDAPPPEVVKAAMEMIATAQAKMLEKSQWVGAAFADKARAMHLGEEPVAQIHGQATAEQAQELVEEGVPVAPLLVPVVPPEQCN</sequence>